<feature type="transmembrane region" description="Helical" evidence="2">
    <location>
        <begin position="76"/>
        <end position="96"/>
    </location>
</feature>
<evidence type="ECO:0000256" key="2">
    <source>
        <dbReference type="SAM" id="Phobius"/>
    </source>
</evidence>
<protein>
    <submittedName>
        <fullName evidence="3">Putative membrane protein (TIGR02234 family)</fullName>
    </submittedName>
</protein>
<organism evidence="3 4">
    <name type="scientific">Allobranchiibius huperziae</name>
    <dbReference type="NCBI Taxonomy" id="1874116"/>
    <lineage>
        <taxon>Bacteria</taxon>
        <taxon>Bacillati</taxon>
        <taxon>Actinomycetota</taxon>
        <taxon>Actinomycetes</taxon>
        <taxon>Micrococcales</taxon>
        <taxon>Dermacoccaceae</taxon>
        <taxon>Allobranchiibius</taxon>
    </lineage>
</organism>
<dbReference type="Pfam" id="PF09534">
    <property type="entry name" value="Trp_oprn_chp"/>
    <property type="match status" value="1"/>
</dbReference>
<reference evidence="3 4" key="1">
    <citation type="submission" date="2020-07" db="EMBL/GenBank/DDBJ databases">
        <title>Sequencing the genomes of 1000 actinobacteria strains.</title>
        <authorList>
            <person name="Klenk H.-P."/>
        </authorList>
    </citation>
    <scope>NUCLEOTIDE SEQUENCE [LARGE SCALE GENOMIC DNA]</scope>
    <source>
        <strain evidence="3 4">DSM 29531</strain>
    </source>
</reference>
<feature type="transmembrane region" description="Helical" evidence="2">
    <location>
        <begin position="125"/>
        <end position="147"/>
    </location>
</feature>
<feature type="region of interest" description="Disordered" evidence="1">
    <location>
        <begin position="169"/>
        <end position="193"/>
    </location>
</feature>
<dbReference type="AlphaFoldDB" id="A0A853DAH2"/>
<evidence type="ECO:0000256" key="1">
    <source>
        <dbReference type="SAM" id="MobiDB-lite"/>
    </source>
</evidence>
<gene>
    <name evidence="3" type="ORF">HNR15_001469</name>
</gene>
<evidence type="ECO:0000313" key="3">
    <source>
        <dbReference type="EMBL" id="NYJ74506.1"/>
    </source>
</evidence>
<keyword evidence="2" id="KW-0812">Transmembrane</keyword>
<feature type="compositionally biased region" description="Basic and acidic residues" evidence="1">
    <location>
        <begin position="183"/>
        <end position="193"/>
    </location>
</feature>
<accession>A0A853DAH2</accession>
<keyword evidence="4" id="KW-1185">Reference proteome</keyword>
<dbReference type="RefSeq" id="WP_179480437.1">
    <property type="nucleotide sequence ID" value="NZ_JACCFW010000001.1"/>
</dbReference>
<dbReference type="Proteomes" id="UP000571817">
    <property type="component" value="Unassembled WGS sequence"/>
</dbReference>
<keyword evidence="2" id="KW-0472">Membrane</keyword>
<comment type="caution">
    <text evidence="3">The sequence shown here is derived from an EMBL/GenBank/DDBJ whole genome shotgun (WGS) entry which is preliminary data.</text>
</comment>
<evidence type="ECO:0000313" key="4">
    <source>
        <dbReference type="Proteomes" id="UP000571817"/>
    </source>
</evidence>
<feature type="transmembrane region" description="Helical" evidence="2">
    <location>
        <begin position="48"/>
        <end position="69"/>
    </location>
</feature>
<proteinExistence type="predicted"/>
<sequence>MTSKRSVFLVGLVAALLLLLAGSRTWVTGSVADAVLQRADVQVGGSSAAPVVTAGALVGAAAVIALLTVGRLPRSVAAVLAALAGVLALYGALHVITDPDGTIRDHAAGSTGRTGDAVAHGALTFWPWVGVLGAVLLILTGVLGFVGGRRWSGLSSRYDAPAARKRTVSAWDRLSQGEDPTADDPRGDARGPA</sequence>
<dbReference type="EMBL" id="JACCFW010000001">
    <property type="protein sequence ID" value="NYJ74506.1"/>
    <property type="molecule type" value="Genomic_DNA"/>
</dbReference>
<keyword evidence="2" id="KW-1133">Transmembrane helix</keyword>
<name>A0A853DAH2_9MICO</name>
<dbReference type="InterPro" id="IPR019051">
    <property type="entry name" value="Trp_biosyn_TM_oprn/chp"/>
</dbReference>